<keyword evidence="1" id="KW-0862">Zinc</keyword>
<feature type="region of interest" description="Disordered" evidence="2">
    <location>
        <begin position="510"/>
        <end position="552"/>
    </location>
</feature>
<feature type="region of interest" description="Disordered" evidence="2">
    <location>
        <begin position="210"/>
        <end position="304"/>
    </location>
</feature>
<dbReference type="PANTHER" id="PTHR46179:SF19">
    <property type="entry name" value="C2H2 FINGER DOMAIN TRANSCRIPTION FACTOR (EUROFUNG)-RELATED"/>
    <property type="match status" value="1"/>
</dbReference>
<evidence type="ECO:0000259" key="3">
    <source>
        <dbReference type="PROSITE" id="PS50157"/>
    </source>
</evidence>
<feature type="region of interest" description="Disordered" evidence="2">
    <location>
        <begin position="98"/>
        <end position="146"/>
    </location>
</feature>
<protein>
    <recommendedName>
        <fullName evidence="3">C2H2-type domain-containing protein</fullName>
    </recommendedName>
</protein>
<feature type="compositionally biased region" description="Low complexity" evidence="2">
    <location>
        <begin position="1"/>
        <end position="46"/>
    </location>
</feature>
<feature type="domain" description="C2H2-type" evidence="3">
    <location>
        <begin position="558"/>
        <end position="588"/>
    </location>
</feature>
<feature type="domain" description="C2H2-type" evidence="3">
    <location>
        <begin position="613"/>
        <end position="649"/>
    </location>
</feature>
<dbReference type="PANTHER" id="PTHR46179">
    <property type="entry name" value="ZINC FINGER PROTEIN"/>
    <property type="match status" value="1"/>
</dbReference>
<dbReference type="OrthoDB" id="7295497at2759"/>
<dbReference type="GO" id="GO:0005634">
    <property type="term" value="C:nucleus"/>
    <property type="evidence" value="ECO:0007669"/>
    <property type="project" value="TreeGrafter"/>
</dbReference>
<evidence type="ECO:0000256" key="1">
    <source>
        <dbReference type="PROSITE-ProRule" id="PRU00042"/>
    </source>
</evidence>
<dbReference type="Proteomes" id="UP000219286">
    <property type="component" value="Unassembled WGS sequence"/>
</dbReference>
<dbReference type="PROSITE" id="PS50157">
    <property type="entry name" value="ZINC_FINGER_C2H2_2"/>
    <property type="match status" value="2"/>
</dbReference>
<feature type="compositionally biased region" description="Basic residues" evidence="2">
    <location>
        <begin position="576"/>
        <end position="586"/>
    </location>
</feature>
<keyword evidence="1" id="KW-0479">Metal-binding</keyword>
<sequence length="691" mass="76002">MLSVDQDPTQYQHFQQQQQQQQDQQQQQQHHQFGDFNNSDIDSSNDQNQHTNNLLFDDFAFGQADNDFEFSPSSFSSSELSSANLEYLNAAIASAFPSDSMRPDSSWDTAARFSTPSKFGRLPHQRESSLSSLGSTGPASPFNSHIANPHIAVTDANGDGFMDMHSHDMSAMTSASPYYHHMAKTMPPYSNFHHLDNASVTDMAYPVSLPTGNHHQKPRQDRNLLPAPEFANGLTRSHPASVASSIAGDSPATPITGEMDLIDRRRQGRLRHPNDNNNNNHHHHHHHHNDHHDSSYWLAGQGNGPVPKLDRTMTDVYGDELYNPNFTITSSPQQSQVTTAPSDVFNQRISAANSQHLNTMRHSPASSISRDISPFRHGSPLAPSPLHDWAASQGAMAVNSQPRMAAQDRNGQHDAHFFQQQMAKTTQPGTPQTISPKDAVLEFNESGEESNMPLFSQTPINFGMDHMGRIVPEGGANGSATGAGAPNYGQGDHMHNLPQHAQVQVPQRYPFIPYPSTSQGASASQLSPADSNSTGSASYNTPAPQSRPAGASADGGTYTCTYHGCTLRFETPSLLQKHKREGHRQSHGLAGARPHNDHMGMTSSLLNSQAGPHRCDRINPSTGKPCNTIFSRPYDLTRHEDTIHNAKKQKVHCNLCTEEKTFSRADALTRHYRVCHPDVELPGKHRRRGGA</sequence>
<feature type="region of interest" description="Disordered" evidence="2">
    <location>
        <begin position="472"/>
        <end position="491"/>
    </location>
</feature>
<gene>
    <name evidence="4" type="ORF">A9Z42_0054010</name>
</gene>
<keyword evidence="5" id="KW-1185">Reference proteome</keyword>
<dbReference type="SMART" id="SM00355">
    <property type="entry name" value="ZnF_C2H2"/>
    <property type="match status" value="3"/>
</dbReference>
<comment type="caution">
    <text evidence="4">The sequence shown here is derived from an EMBL/GenBank/DDBJ whole genome shotgun (WGS) entry which is preliminary data.</text>
</comment>
<evidence type="ECO:0000256" key="2">
    <source>
        <dbReference type="SAM" id="MobiDB-lite"/>
    </source>
</evidence>
<feature type="region of interest" description="Disordered" evidence="2">
    <location>
        <begin position="576"/>
        <end position="595"/>
    </location>
</feature>
<dbReference type="GO" id="GO:0006357">
    <property type="term" value="P:regulation of transcription by RNA polymerase II"/>
    <property type="evidence" value="ECO:0007669"/>
    <property type="project" value="TreeGrafter"/>
</dbReference>
<feature type="compositionally biased region" description="Polar residues" evidence="2">
    <location>
        <begin position="128"/>
        <end position="146"/>
    </location>
</feature>
<dbReference type="EMBL" id="LFMI01000542">
    <property type="protein sequence ID" value="OTA04788.1"/>
    <property type="molecule type" value="Genomic_DNA"/>
</dbReference>
<reference evidence="4 5" key="1">
    <citation type="journal article" date="2015" name="Genome Announc.">
        <title>Genome sequence and annotation of Trichoderma parareesei, the ancestor of the cellulase producer Trichoderma reesei.</title>
        <authorList>
            <person name="Yang D."/>
            <person name="Pomraning K."/>
            <person name="Kopchinskiy A."/>
            <person name="Karimi Aghcheh R."/>
            <person name="Atanasova L."/>
            <person name="Chenthamara K."/>
            <person name="Baker S.E."/>
            <person name="Zhang R."/>
            <person name="Shen Q."/>
            <person name="Freitag M."/>
            <person name="Kubicek C.P."/>
            <person name="Druzhinina I.S."/>
        </authorList>
    </citation>
    <scope>NUCLEOTIDE SEQUENCE [LARGE SCALE GENOMIC DNA]</scope>
    <source>
        <strain evidence="4 5">CBS 125925</strain>
    </source>
</reference>
<organism evidence="4 5">
    <name type="scientific">Trichoderma parareesei</name>
    <name type="common">Filamentous fungus</name>
    <dbReference type="NCBI Taxonomy" id="858221"/>
    <lineage>
        <taxon>Eukaryota</taxon>
        <taxon>Fungi</taxon>
        <taxon>Dikarya</taxon>
        <taxon>Ascomycota</taxon>
        <taxon>Pezizomycotina</taxon>
        <taxon>Sordariomycetes</taxon>
        <taxon>Hypocreomycetidae</taxon>
        <taxon>Hypocreales</taxon>
        <taxon>Hypocreaceae</taxon>
        <taxon>Trichoderma</taxon>
    </lineage>
</organism>
<keyword evidence="1" id="KW-0863">Zinc-finger</keyword>
<dbReference type="PROSITE" id="PS00028">
    <property type="entry name" value="ZINC_FINGER_C2H2_1"/>
    <property type="match status" value="1"/>
</dbReference>
<feature type="compositionally biased region" description="Basic residues" evidence="2">
    <location>
        <begin position="280"/>
        <end position="289"/>
    </location>
</feature>
<dbReference type="AlphaFoldDB" id="A0A2H2ZG65"/>
<dbReference type="InterPro" id="IPR051061">
    <property type="entry name" value="Zinc_finger_trans_reg"/>
</dbReference>
<name>A0A2H2ZG65_TRIPA</name>
<dbReference type="Gene3D" id="3.30.160.60">
    <property type="entry name" value="Classic Zinc Finger"/>
    <property type="match status" value="1"/>
</dbReference>
<feature type="compositionally biased region" description="Polar residues" evidence="2">
    <location>
        <begin position="515"/>
        <end position="544"/>
    </location>
</feature>
<accession>A0A2H2ZG65</accession>
<feature type="region of interest" description="Disordered" evidence="2">
    <location>
        <begin position="1"/>
        <end position="51"/>
    </location>
</feature>
<dbReference type="InterPro" id="IPR013087">
    <property type="entry name" value="Znf_C2H2_type"/>
</dbReference>
<dbReference type="GO" id="GO:0008270">
    <property type="term" value="F:zinc ion binding"/>
    <property type="evidence" value="ECO:0007669"/>
    <property type="project" value="UniProtKB-KW"/>
</dbReference>
<evidence type="ECO:0000313" key="4">
    <source>
        <dbReference type="EMBL" id="OTA04788.1"/>
    </source>
</evidence>
<proteinExistence type="predicted"/>
<feature type="compositionally biased region" description="Polar residues" evidence="2">
    <location>
        <begin position="106"/>
        <end position="117"/>
    </location>
</feature>
<evidence type="ECO:0000313" key="5">
    <source>
        <dbReference type="Proteomes" id="UP000219286"/>
    </source>
</evidence>